<name>A0ABQ5M405_9FIRM</name>
<dbReference type="InterPro" id="IPR036421">
    <property type="entry name" value="Fe_dep_repressor_sf"/>
</dbReference>
<keyword evidence="10" id="KW-0464">Manganese</keyword>
<keyword evidence="7" id="KW-0238">DNA-binding</keyword>
<evidence type="ECO:0000256" key="3">
    <source>
        <dbReference type="ARBA" id="ARBA00011738"/>
    </source>
</evidence>
<dbReference type="Gene3D" id="1.10.60.10">
    <property type="entry name" value="Iron dependent repressor, metal binding and dimerisation domain"/>
    <property type="match status" value="1"/>
</dbReference>
<comment type="subcellular location">
    <subcellularLocation>
        <location evidence="1">Cytoplasm</location>
    </subcellularLocation>
</comment>
<evidence type="ECO:0000256" key="5">
    <source>
        <dbReference type="ARBA" id="ARBA00022491"/>
    </source>
</evidence>
<dbReference type="InterPro" id="IPR001367">
    <property type="entry name" value="Fe_dep_repressor"/>
</dbReference>
<dbReference type="PROSITE" id="PS50944">
    <property type="entry name" value="HTH_DTXR"/>
    <property type="match status" value="1"/>
</dbReference>
<evidence type="ECO:0000256" key="9">
    <source>
        <dbReference type="ARBA" id="ARBA00023163"/>
    </source>
</evidence>
<reference evidence="13 14" key="1">
    <citation type="journal article" date="2024" name="Int. J. Syst. Evol. Microbiol.">
        <title>Lacrimispora brassicae sp. nov. isolated from fermented cabbage, and proposal of Clostridium indicum Gundawar et al. 2019 and Clostridium methoxybenzovorans Mechichi et al. 1999 as heterotypic synonyms of Lacrimispora amygdalina (Parshina et al. 2003) Haas and Blanchard 2020 and Lacrimispora indolis (McClung and McCoy 1957) Haas and Blanchard 2020, respectively.</title>
        <authorList>
            <person name="Kobayashi H."/>
            <person name="Tanizawa Y."/>
            <person name="Sakamoto M."/>
            <person name="Ohkuma M."/>
            <person name="Tohno M."/>
        </authorList>
    </citation>
    <scope>NUCLEOTIDE SEQUENCE [LARGE SCALE GENOMIC DNA]</scope>
    <source>
        <strain evidence="13 14">DSM 12857</strain>
    </source>
</reference>
<dbReference type="Pfam" id="PF01325">
    <property type="entry name" value="Fe_dep_repress"/>
    <property type="match status" value="1"/>
</dbReference>
<accession>A0ABQ5M405</accession>
<dbReference type="RefSeq" id="WP_346065018.1">
    <property type="nucleotide sequence ID" value="NZ_BRPJ01000030.1"/>
</dbReference>
<dbReference type="SUPFAM" id="SSF46785">
    <property type="entry name" value="Winged helix' DNA-binding domain"/>
    <property type="match status" value="1"/>
</dbReference>
<organism evidence="13 14">
    <name type="scientific">Lacrimispora amygdalina</name>
    <dbReference type="NCBI Taxonomy" id="253257"/>
    <lineage>
        <taxon>Bacteria</taxon>
        <taxon>Bacillati</taxon>
        <taxon>Bacillota</taxon>
        <taxon>Clostridia</taxon>
        <taxon>Lachnospirales</taxon>
        <taxon>Lachnospiraceae</taxon>
        <taxon>Lacrimispora</taxon>
    </lineage>
</organism>
<dbReference type="InterPro" id="IPR022687">
    <property type="entry name" value="HTH_DTXR"/>
</dbReference>
<dbReference type="Pfam" id="PF02742">
    <property type="entry name" value="Fe_dep_repr_C"/>
    <property type="match status" value="1"/>
</dbReference>
<keyword evidence="5" id="KW-0678">Repressor</keyword>
<dbReference type="Proteomes" id="UP001419084">
    <property type="component" value="Unassembled WGS sequence"/>
</dbReference>
<gene>
    <name evidence="13" type="ORF">LAD12857_16210</name>
</gene>
<evidence type="ECO:0000256" key="10">
    <source>
        <dbReference type="ARBA" id="ARBA00023211"/>
    </source>
</evidence>
<dbReference type="InterPro" id="IPR036388">
    <property type="entry name" value="WH-like_DNA-bd_sf"/>
</dbReference>
<evidence type="ECO:0000256" key="2">
    <source>
        <dbReference type="ARBA" id="ARBA00007871"/>
    </source>
</evidence>
<dbReference type="SUPFAM" id="SSF47979">
    <property type="entry name" value="Iron-dependent repressor protein, dimerization domain"/>
    <property type="match status" value="1"/>
</dbReference>
<evidence type="ECO:0000256" key="7">
    <source>
        <dbReference type="ARBA" id="ARBA00023125"/>
    </source>
</evidence>
<keyword evidence="9" id="KW-0804">Transcription</keyword>
<dbReference type="Gene3D" id="1.10.10.10">
    <property type="entry name" value="Winged helix-like DNA-binding domain superfamily/Winged helix DNA-binding domain"/>
    <property type="match status" value="1"/>
</dbReference>
<protein>
    <recommendedName>
        <fullName evidence="11">Manganese transport regulator</fullName>
    </recommendedName>
</protein>
<dbReference type="SMART" id="SM00529">
    <property type="entry name" value="HTH_DTXR"/>
    <property type="match status" value="1"/>
</dbReference>
<evidence type="ECO:0000256" key="8">
    <source>
        <dbReference type="ARBA" id="ARBA00023159"/>
    </source>
</evidence>
<evidence type="ECO:0000256" key="4">
    <source>
        <dbReference type="ARBA" id="ARBA00022490"/>
    </source>
</evidence>
<dbReference type="PANTHER" id="PTHR33238:SF11">
    <property type="entry name" value="TRANSCRIPTIONAL REGULATOR MNTR"/>
    <property type="match status" value="1"/>
</dbReference>
<dbReference type="EMBL" id="BRPJ01000030">
    <property type="protein sequence ID" value="GLB29698.1"/>
    <property type="molecule type" value="Genomic_DNA"/>
</dbReference>
<keyword evidence="6" id="KW-0805">Transcription regulation</keyword>
<evidence type="ECO:0000259" key="12">
    <source>
        <dbReference type="PROSITE" id="PS50944"/>
    </source>
</evidence>
<evidence type="ECO:0000313" key="14">
    <source>
        <dbReference type="Proteomes" id="UP001419084"/>
    </source>
</evidence>
<dbReference type="InterPro" id="IPR050536">
    <property type="entry name" value="DtxR_MntR_Metal-Reg"/>
</dbReference>
<comment type="similarity">
    <text evidence="2">Belongs to the DtxR/MntR family.</text>
</comment>
<comment type="subunit">
    <text evidence="3">Homodimer.</text>
</comment>
<dbReference type="PANTHER" id="PTHR33238">
    <property type="entry name" value="IRON (METAL) DEPENDENT REPRESSOR, DTXR FAMILY"/>
    <property type="match status" value="1"/>
</dbReference>
<feature type="domain" description="HTH dtxR-type" evidence="12">
    <location>
        <begin position="25"/>
        <end position="86"/>
    </location>
</feature>
<keyword evidence="8" id="KW-0010">Activator</keyword>
<evidence type="ECO:0000256" key="1">
    <source>
        <dbReference type="ARBA" id="ARBA00004496"/>
    </source>
</evidence>
<dbReference type="InterPro" id="IPR022689">
    <property type="entry name" value="Iron_dep_repressor"/>
</dbReference>
<evidence type="ECO:0000256" key="11">
    <source>
        <dbReference type="ARBA" id="ARBA00032593"/>
    </source>
</evidence>
<evidence type="ECO:0000256" key="6">
    <source>
        <dbReference type="ARBA" id="ARBA00023015"/>
    </source>
</evidence>
<keyword evidence="14" id="KW-1185">Reference proteome</keyword>
<proteinExistence type="inferred from homology"/>
<sequence>MNKPIENEFHTVRGYQLIKQSESRLTPALEDYLEMTYRLCLEEDYTRINKLSEKLNVRPPSASKMVSKLVELDFLKYNNLDNILLTTEGRITGAYLLERHNIIESFFTLIGSANALEETELVEHTLGSATVFRIKRLLEFFTQNPSVNQEFQSFMDLSAFPEF</sequence>
<dbReference type="InterPro" id="IPR036390">
    <property type="entry name" value="WH_DNA-bd_sf"/>
</dbReference>
<comment type="caution">
    <text evidence="13">The sequence shown here is derived from an EMBL/GenBank/DDBJ whole genome shotgun (WGS) entry which is preliminary data.</text>
</comment>
<keyword evidence="4" id="KW-0963">Cytoplasm</keyword>
<evidence type="ECO:0000313" key="13">
    <source>
        <dbReference type="EMBL" id="GLB29698.1"/>
    </source>
</evidence>